<feature type="transmembrane region" description="Helical" evidence="2">
    <location>
        <begin position="79"/>
        <end position="97"/>
    </location>
</feature>
<organism evidence="3 4">
    <name type="scientific">Arthrobacter livingstonensis</name>
    <dbReference type="NCBI Taxonomy" id="670078"/>
    <lineage>
        <taxon>Bacteria</taxon>
        <taxon>Bacillati</taxon>
        <taxon>Actinomycetota</taxon>
        <taxon>Actinomycetes</taxon>
        <taxon>Micrococcales</taxon>
        <taxon>Micrococcaceae</taxon>
        <taxon>Arthrobacter</taxon>
    </lineage>
</organism>
<dbReference type="EMBL" id="QJVD01000032">
    <property type="protein sequence ID" value="PYI65017.1"/>
    <property type="molecule type" value="Genomic_DNA"/>
</dbReference>
<feature type="transmembrane region" description="Helical" evidence="2">
    <location>
        <begin position="28"/>
        <end position="49"/>
    </location>
</feature>
<evidence type="ECO:0000256" key="1">
    <source>
        <dbReference type="SAM" id="MobiDB-lite"/>
    </source>
</evidence>
<dbReference type="OrthoDB" id="2955631at2"/>
<keyword evidence="2" id="KW-0812">Transmembrane</keyword>
<sequence>MIGRGRASLNGSIHKAFHVARDAFRAQLWPLPIAGVVLAVLAGVLLPHIDSSVDGDLPGWLDALVFSGDPGASRTVLDAVASSLITVTALTFSLTVVTLQLASSQFSPRLLRNFTQDLFVQVTLALFLATFTYSLTVLRVVRSSAESPSVAFVPRLAVTTSFLLALASVVGLVLFLAHLTRQIRVETMLRNVHFDASVTASTNLPKRSVDSPPEPPRPSQPAMVSVASSGFLVHVDQGKLVRLADSLDAVISLDREPGEFLVVGTPLASYWRRGGGRITDPDDVAKLRKGVHKAVDIGPERTAAQDVGYGLRQLSDVVNKALSPGINDPTTAVHALGHTAGLLVELMRYQLGATTLTGDKDVPRVILAKPTFEKCLDSAISQPRKYGTSDPMVAASLYQLLWGLACNAPSQHQMAIADQLERLQTSIAGEAFDDVERANFTMWHREVIATLLRQQDGDDVDPTTDTPAPHS</sequence>
<protein>
    <submittedName>
        <fullName evidence="3">DUF2254 domain-containing protein</fullName>
    </submittedName>
</protein>
<feature type="region of interest" description="Disordered" evidence="1">
    <location>
        <begin position="203"/>
        <end position="222"/>
    </location>
</feature>
<gene>
    <name evidence="3" type="ORF">CVV68_19820</name>
</gene>
<dbReference type="InterPro" id="IPR018723">
    <property type="entry name" value="DUF2254_membrane"/>
</dbReference>
<evidence type="ECO:0000256" key="2">
    <source>
        <dbReference type="SAM" id="Phobius"/>
    </source>
</evidence>
<feature type="transmembrane region" description="Helical" evidence="2">
    <location>
        <begin position="156"/>
        <end position="180"/>
    </location>
</feature>
<keyword evidence="2" id="KW-1133">Transmembrane helix</keyword>
<name>A0A2V5LQS0_9MICC</name>
<proteinExistence type="predicted"/>
<reference evidence="3 4" key="1">
    <citation type="submission" date="2018-05" db="EMBL/GenBank/DDBJ databases">
        <title>Genetic diversity of glacier-inhabiting Cryobacterium bacteria in China and description of Cryobacterium mengkeensis sp. nov. and Arthrobacter glacialis sp. nov.</title>
        <authorList>
            <person name="Liu Q."/>
            <person name="Xin Y.-H."/>
        </authorList>
    </citation>
    <scope>NUCLEOTIDE SEQUENCE [LARGE SCALE GENOMIC DNA]</scope>
    <source>
        <strain evidence="3 4">LI2</strain>
    </source>
</reference>
<evidence type="ECO:0000313" key="4">
    <source>
        <dbReference type="Proteomes" id="UP000247832"/>
    </source>
</evidence>
<accession>A0A2V5LQS0</accession>
<dbReference type="AlphaFoldDB" id="A0A2V5LQS0"/>
<keyword evidence="4" id="KW-1185">Reference proteome</keyword>
<dbReference type="Pfam" id="PF10011">
    <property type="entry name" value="DUF2254"/>
    <property type="match status" value="1"/>
</dbReference>
<evidence type="ECO:0000313" key="3">
    <source>
        <dbReference type="EMBL" id="PYI65017.1"/>
    </source>
</evidence>
<comment type="caution">
    <text evidence="3">The sequence shown here is derived from an EMBL/GenBank/DDBJ whole genome shotgun (WGS) entry which is preliminary data.</text>
</comment>
<keyword evidence="2" id="KW-0472">Membrane</keyword>
<feature type="transmembrane region" description="Helical" evidence="2">
    <location>
        <begin position="118"/>
        <end position="136"/>
    </location>
</feature>
<dbReference type="Proteomes" id="UP000247832">
    <property type="component" value="Unassembled WGS sequence"/>
</dbReference>